<evidence type="ECO:0000313" key="8">
    <source>
        <dbReference type="EMBL" id="KAK9859308.1"/>
    </source>
</evidence>
<accession>A0AAW1SW36</accession>
<dbReference type="Pfam" id="PF01485">
    <property type="entry name" value="IBR"/>
    <property type="match status" value="1"/>
</dbReference>
<evidence type="ECO:0000259" key="7">
    <source>
        <dbReference type="PROSITE" id="PS51873"/>
    </source>
</evidence>
<dbReference type="Gene3D" id="1.20.120.1750">
    <property type="match status" value="1"/>
</dbReference>
<protein>
    <recommendedName>
        <fullName evidence="7">RING-type domain-containing protein</fullName>
    </recommendedName>
</protein>
<dbReference type="GO" id="GO:0008270">
    <property type="term" value="F:zinc ion binding"/>
    <property type="evidence" value="ECO:0007669"/>
    <property type="project" value="UniProtKB-KW"/>
</dbReference>
<name>A0AAW1SW36_9CHLO</name>
<gene>
    <name evidence="8" type="ORF">WJX84_011736</name>
</gene>
<dbReference type="EMBL" id="JALJOV010000892">
    <property type="protein sequence ID" value="KAK9859308.1"/>
    <property type="molecule type" value="Genomic_DNA"/>
</dbReference>
<reference evidence="8 9" key="1">
    <citation type="journal article" date="2024" name="Nat. Commun.">
        <title>Phylogenomics reveals the evolutionary origins of lichenization in chlorophyte algae.</title>
        <authorList>
            <person name="Puginier C."/>
            <person name="Libourel C."/>
            <person name="Otte J."/>
            <person name="Skaloud P."/>
            <person name="Haon M."/>
            <person name="Grisel S."/>
            <person name="Petersen M."/>
            <person name="Berrin J.G."/>
            <person name="Delaux P.M."/>
            <person name="Dal Grande F."/>
            <person name="Keller J."/>
        </authorList>
    </citation>
    <scope>NUCLEOTIDE SEQUENCE [LARGE SCALE GENOMIC DNA]</scope>
    <source>
        <strain evidence="8 9">SAG 2523</strain>
    </source>
</reference>
<evidence type="ECO:0000256" key="2">
    <source>
        <dbReference type="ARBA" id="ARBA00022723"/>
    </source>
</evidence>
<keyword evidence="1" id="KW-0808">Transferase</keyword>
<comment type="caution">
    <text evidence="8">The sequence shown here is derived from an EMBL/GenBank/DDBJ whole genome shotgun (WGS) entry which is preliminary data.</text>
</comment>
<evidence type="ECO:0000256" key="6">
    <source>
        <dbReference type="ARBA" id="ARBA00022833"/>
    </source>
</evidence>
<keyword evidence="5" id="KW-0833">Ubl conjugation pathway</keyword>
<feature type="non-terminal residue" evidence="8">
    <location>
        <position position="418"/>
    </location>
</feature>
<keyword evidence="4" id="KW-0863">Zinc-finger</keyword>
<dbReference type="GO" id="GO:0016740">
    <property type="term" value="F:transferase activity"/>
    <property type="evidence" value="ECO:0007669"/>
    <property type="project" value="UniProtKB-KW"/>
</dbReference>
<evidence type="ECO:0000256" key="3">
    <source>
        <dbReference type="ARBA" id="ARBA00022737"/>
    </source>
</evidence>
<keyword evidence="3" id="KW-0677">Repeat</keyword>
<feature type="domain" description="RING-type" evidence="7">
    <location>
        <begin position="1"/>
        <end position="142"/>
    </location>
</feature>
<evidence type="ECO:0000313" key="9">
    <source>
        <dbReference type="Proteomes" id="UP001485043"/>
    </source>
</evidence>
<dbReference type="SMART" id="SM00647">
    <property type="entry name" value="IBR"/>
    <property type="match status" value="2"/>
</dbReference>
<evidence type="ECO:0000256" key="4">
    <source>
        <dbReference type="ARBA" id="ARBA00022771"/>
    </source>
</evidence>
<dbReference type="PROSITE" id="PS51873">
    <property type="entry name" value="TRIAD"/>
    <property type="match status" value="1"/>
</dbReference>
<evidence type="ECO:0000256" key="5">
    <source>
        <dbReference type="ARBA" id="ARBA00022786"/>
    </source>
</evidence>
<keyword evidence="2" id="KW-0479">Metal-binding</keyword>
<dbReference type="InterPro" id="IPR017907">
    <property type="entry name" value="Znf_RING_CS"/>
</dbReference>
<keyword evidence="6" id="KW-0862">Zinc</keyword>
<organism evidence="8 9">
    <name type="scientific">Apatococcus fuscideae</name>
    <dbReference type="NCBI Taxonomy" id="2026836"/>
    <lineage>
        <taxon>Eukaryota</taxon>
        <taxon>Viridiplantae</taxon>
        <taxon>Chlorophyta</taxon>
        <taxon>core chlorophytes</taxon>
        <taxon>Trebouxiophyceae</taxon>
        <taxon>Chlorellales</taxon>
        <taxon>Chlorellaceae</taxon>
        <taxon>Apatococcus</taxon>
    </lineage>
</organism>
<dbReference type="PROSITE" id="PS00518">
    <property type="entry name" value="ZF_RING_1"/>
    <property type="match status" value="1"/>
</dbReference>
<keyword evidence="9" id="KW-1185">Reference proteome</keyword>
<dbReference type="Proteomes" id="UP001485043">
    <property type="component" value="Unassembled WGS sequence"/>
</dbReference>
<dbReference type="InterPro" id="IPR044066">
    <property type="entry name" value="TRIAD_supradom"/>
</dbReference>
<sequence length="418" mass="46299">MMLSEACVSKFEHLSAASSIPSGQRAFCPQPDCGQLHFYDDSGCGLNAVARLSDEVACTACHHTFCKQCGSPWYTGHECLSNAMLDATSKLCPAGCGARMTHYRGHGCHHLRCRTCSHRFCFNCLGPYRPSEKSVCSCPVFCSSACGCPTCPDCLPGRPCTYSDGLTIYEPTSQTEHVSFVPAESERPTFMATEFVRRPRIQLQNPGNWGEVAEPPTPWHPLAELLEQFEGDLWPNRQEQVMLRLFTSRTGLTCPCPTWRQTLAATQLQPCWLQSRPSAAKLCSRTRHFLSNFLIRDFRIGIFLENAGLLNNPAYMDDSDEDDEDTATVVAKYRRHVLAMAAELVLALLQQLVCHQLYTQQELQPSMTAAACAVHELPICAALNFDHEGLLPGPINVLKALFYDHTCDGSLTGHGSIR</sequence>
<dbReference type="AlphaFoldDB" id="A0AAW1SW36"/>
<evidence type="ECO:0000256" key="1">
    <source>
        <dbReference type="ARBA" id="ARBA00022679"/>
    </source>
</evidence>
<proteinExistence type="predicted"/>
<dbReference type="InterPro" id="IPR002867">
    <property type="entry name" value="IBR_dom"/>
</dbReference>